<evidence type="ECO:0000313" key="8">
    <source>
        <dbReference type="Proteomes" id="UP000595140"/>
    </source>
</evidence>
<evidence type="ECO:0000259" key="6">
    <source>
        <dbReference type="SMART" id="SM00642"/>
    </source>
</evidence>
<dbReference type="GO" id="GO:0019156">
    <property type="term" value="F:isoamylase activity"/>
    <property type="evidence" value="ECO:0007669"/>
    <property type="project" value="InterPro"/>
</dbReference>
<dbReference type="GO" id="GO:0019252">
    <property type="term" value="P:starch biosynthetic process"/>
    <property type="evidence" value="ECO:0007669"/>
    <property type="project" value="InterPro"/>
</dbReference>
<dbReference type="SUPFAM" id="SSF51011">
    <property type="entry name" value="Glycosyl hydrolase domain"/>
    <property type="match status" value="1"/>
</dbReference>
<reference evidence="7 8" key="1">
    <citation type="submission" date="2018-04" db="EMBL/GenBank/DDBJ databases">
        <authorList>
            <person name="Vogel A."/>
        </authorList>
    </citation>
    <scope>NUCLEOTIDE SEQUENCE [LARGE SCALE GENOMIC DNA]</scope>
</reference>
<dbReference type="Pfam" id="PF00128">
    <property type="entry name" value="Alpha-amylase"/>
    <property type="match status" value="1"/>
</dbReference>
<dbReference type="InterPro" id="IPR048650">
    <property type="entry name" value="ISOA1-3-like_C"/>
</dbReference>
<proteinExistence type="inferred from homology"/>
<evidence type="ECO:0000256" key="3">
    <source>
        <dbReference type="ARBA" id="ARBA00022528"/>
    </source>
</evidence>
<accession>A0A484MK69</accession>
<comment type="subcellular location">
    <subcellularLocation>
        <location evidence="1">Plastid</location>
        <location evidence="1">Chloroplast</location>
    </subcellularLocation>
</comment>
<dbReference type="SUPFAM" id="SSF81296">
    <property type="entry name" value="E set domains"/>
    <property type="match status" value="1"/>
</dbReference>
<dbReference type="CDD" id="cd11346">
    <property type="entry name" value="AmyAc_plant_IsoA"/>
    <property type="match status" value="1"/>
</dbReference>
<dbReference type="AlphaFoldDB" id="A0A484MK69"/>
<keyword evidence="4" id="KW-0934">Plastid</keyword>
<dbReference type="PANTHER" id="PTHR43002">
    <property type="entry name" value="GLYCOGEN DEBRANCHING ENZYME"/>
    <property type="match status" value="1"/>
</dbReference>
<keyword evidence="5" id="KW-0809">Transit peptide</keyword>
<dbReference type="InterPro" id="IPR017853">
    <property type="entry name" value="GH"/>
</dbReference>
<dbReference type="GO" id="GO:0009507">
    <property type="term" value="C:chloroplast"/>
    <property type="evidence" value="ECO:0007669"/>
    <property type="project" value="UniProtKB-SubCell"/>
</dbReference>
<keyword evidence="8" id="KW-1185">Reference proteome</keyword>
<dbReference type="Gene3D" id="3.20.20.80">
    <property type="entry name" value="Glycosidases"/>
    <property type="match status" value="1"/>
</dbReference>
<dbReference type="InterPro" id="IPR013783">
    <property type="entry name" value="Ig-like_fold"/>
</dbReference>
<comment type="similarity">
    <text evidence="2">Belongs to the glycosyl hydrolase 13 family.</text>
</comment>
<feature type="domain" description="Glycosyl hydrolase family 13 catalytic" evidence="6">
    <location>
        <begin position="397"/>
        <end position="779"/>
    </location>
</feature>
<evidence type="ECO:0000313" key="7">
    <source>
        <dbReference type="EMBL" id="VFQ89205.1"/>
    </source>
</evidence>
<protein>
    <recommendedName>
        <fullName evidence="6">Glycosyl hydrolase family 13 catalytic domain-containing protein</fullName>
    </recommendedName>
</protein>
<dbReference type="EMBL" id="OOIL02003781">
    <property type="protein sequence ID" value="VFQ89205.1"/>
    <property type="molecule type" value="Genomic_DNA"/>
</dbReference>
<dbReference type="InterPro" id="IPR013780">
    <property type="entry name" value="Glyco_hydro_b"/>
</dbReference>
<dbReference type="Pfam" id="PF21156">
    <property type="entry name" value="ISOA1-3_C"/>
    <property type="match status" value="1"/>
</dbReference>
<organism evidence="7 8">
    <name type="scientific">Cuscuta campestris</name>
    <dbReference type="NCBI Taxonomy" id="132261"/>
    <lineage>
        <taxon>Eukaryota</taxon>
        <taxon>Viridiplantae</taxon>
        <taxon>Streptophyta</taxon>
        <taxon>Embryophyta</taxon>
        <taxon>Tracheophyta</taxon>
        <taxon>Spermatophyta</taxon>
        <taxon>Magnoliopsida</taxon>
        <taxon>eudicotyledons</taxon>
        <taxon>Gunneridae</taxon>
        <taxon>Pentapetalae</taxon>
        <taxon>asterids</taxon>
        <taxon>lamiids</taxon>
        <taxon>Solanales</taxon>
        <taxon>Convolvulaceae</taxon>
        <taxon>Cuscuteae</taxon>
        <taxon>Cuscuta</taxon>
        <taxon>Cuscuta subgen. Grammica</taxon>
        <taxon>Cuscuta sect. Cleistogrammica</taxon>
    </lineage>
</organism>
<dbReference type="Gene3D" id="2.60.40.10">
    <property type="entry name" value="Immunoglobulins"/>
    <property type="match status" value="1"/>
</dbReference>
<dbReference type="Proteomes" id="UP000595140">
    <property type="component" value="Unassembled WGS sequence"/>
</dbReference>
<dbReference type="CDD" id="cd02856">
    <property type="entry name" value="E_set_GDE_Isoamylase_N"/>
    <property type="match status" value="1"/>
</dbReference>
<dbReference type="InterPro" id="IPR044096">
    <property type="entry name" value="AmyAc_plant_ISA2"/>
</dbReference>
<evidence type="ECO:0000256" key="5">
    <source>
        <dbReference type="ARBA" id="ARBA00022946"/>
    </source>
</evidence>
<dbReference type="InterPro" id="IPR004193">
    <property type="entry name" value="Glyco_hydro_13_N"/>
</dbReference>
<dbReference type="OrthoDB" id="204980at2759"/>
<dbReference type="SMART" id="SM00642">
    <property type="entry name" value="Aamy"/>
    <property type="match status" value="1"/>
</dbReference>
<dbReference type="SUPFAM" id="SSF51445">
    <property type="entry name" value="(Trans)glycosidases"/>
    <property type="match status" value="1"/>
</dbReference>
<name>A0A484MK69_9ASTE</name>
<evidence type="ECO:0000256" key="1">
    <source>
        <dbReference type="ARBA" id="ARBA00004229"/>
    </source>
</evidence>
<evidence type="ECO:0000256" key="4">
    <source>
        <dbReference type="ARBA" id="ARBA00022640"/>
    </source>
</evidence>
<sequence length="908" mass="100701">MNNTLLAGIYPWLQISAKIGSVSAATHFAQGLACMAMELQFLSPLPQSHYLRRGKNAGASKSVASAPCSRSERAICCLRSLGGVDEKFYCGYGNSTQKSSSLNRGPRVVDAATVDASVGVQTEAEVWKYLFRTDAGGLVKVCVNYTMNVMYGVQIEVLPSEFGNGQGEVVMVWGLFRSDAKSFMPLGSQISGNCDAQNTVETVIQPKPSGQLEVELNFEPSLAPFYLSFFLKSSSVSSEASILETRSHRNTNFVVPIGFSSGHPAPLGLSFLQDGSVNFAVVSRCARSVVLCLYDDMRKERPDIELDLDPYVNRTGSVWHASIYGSLPFVGYGYRCRGEIGEKAEYVLLDPYAKIIDDRILPKEGPAIVPRSLGQLCEEPAFDWSNDIRPNIPMEKLILYHLNVSNFTKDNSSKLPTHLAGTVLGITEKLEHFKDLGVNAILLEPIFPFDQQKGPYFPLQFFSPGQLFGSPGNPSAVINDMKEMVKKVHANGIEVFLQVVFTHTAEGASLFHFDKSSYYYPEGVQALKFRHSLNCNYPLVQQLILDSLRHWVVEYHIDGFCFVNASSLTRGFHGELLSRPPLVEAIAFDPLLSNVKLIADFWNPLEKTSKEIIFPHWKRWAEMNSKFCNDVRDFLRGNGSLSSLATRLCGSGDVFSAGRGPAFSFNYIARNFGLPLVDLVSFSRHELGSELSWNCGEEGPTNNSVVLECRLKQIRNFLFILFISLGVPVLNMGDECGQSTGGSPAYDARKPSDWNALKSGFSVQTTQFISFLSKLRTRRSDLLQKRSFLDEESIEWHGSDQSLPRWNDPSNKFLAMTLKVRAEEVDESSSARDKPGHLFAAFNGADHSENVVLPPPPAHMVWYCLVDSALPFSRFFSEEGTPLEDGSATYEMKSHSCLLLEAKCLVHK</sequence>
<keyword evidence="3" id="KW-0150">Chloroplast</keyword>
<gene>
    <name evidence="7" type="ORF">CCAM_LOCUS30981</name>
</gene>
<dbReference type="InterPro" id="IPR014756">
    <property type="entry name" value="Ig_E-set"/>
</dbReference>
<evidence type="ECO:0000256" key="2">
    <source>
        <dbReference type="ARBA" id="ARBA00008061"/>
    </source>
</evidence>
<dbReference type="InterPro" id="IPR044505">
    <property type="entry name" value="GlgX_Isoamylase_N_E_set"/>
</dbReference>
<dbReference type="Gene3D" id="2.60.40.1180">
    <property type="entry name" value="Golgi alpha-mannosidase II"/>
    <property type="match status" value="1"/>
</dbReference>
<dbReference type="InterPro" id="IPR006047">
    <property type="entry name" value="GH13_cat_dom"/>
</dbReference>
<dbReference type="Pfam" id="PF02922">
    <property type="entry name" value="CBM_48"/>
    <property type="match status" value="1"/>
</dbReference>